<evidence type="ECO:0000313" key="2">
    <source>
        <dbReference type="Proteomes" id="UP000189701"/>
    </source>
</evidence>
<feature type="non-terminal residue" evidence="3">
    <location>
        <position position="304"/>
    </location>
</feature>
<sequence length="304" mass="35179">MPEIPKYNGTTDPNEHVTSYTYAIKVNDLEDDEIESVLVKKFGETLSKDFFVKAHAGVIKVATRKLDLFKLRQKDNEMLSEFVSRFQMERMDLPPVTDDWAVQAFTQGLNERSSIASQQLKHVDRVKRDVDREPRSNRDRYQPYFGDRRNNGPGCNPVRNDKRNDRGQSSRGLMSKSGFDRDTGSKEVPRLSEYNFSVDASAIVLAIRCIKDTRWPRPLQINPNQRNPNQICKYHGSYGHKIEDCRQLREEIARLFNKGYLREFLSDRAKNHLKNRDSNRQNEQEGPQHVIHMIVGGVDIPQGS</sequence>
<dbReference type="eggNOG" id="ENOG502SC3F">
    <property type="taxonomic scope" value="Eukaryota"/>
</dbReference>
<reference evidence="3" key="2">
    <citation type="submission" date="2025-08" db="UniProtKB">
        <authorList>
            <consortium name="RefSeq"/>
        </authorList>
    </citation>
    <scope>IDENTIFICATION</scope>
    <source>
        <tissue evidence="3">Leaf</tissue>
    </source>
</reference>
<dbReference type="PANTHER" id="PTHR33223">
    <property type="entry name" value="CCHC-TYPE DOMAIN-CONTAINING PROTEIN"/>
    <property type="match status" value="1"/>
</dbReference>
<keyword evidence="2" id="KW-1185">Reference proteome</keyword>
<protein>
    <submittedName>
        <fullName evidence="3">Uncharacterized protein LOC104249453</fullName>
    </submittedName>
</protein>
<dbReference type="PANTHER" id="PTHR33223:SF11">
    <property type="entry name" value="ELEMENT PROTEIN, PUTATIVE-RELATED"/>
    <property type="match status" value="1"/>
</dbReference>
<evidence type="ECO:0000256" key="1">
    <source>
        <dbReference type="SAM" id="MobiDB-lite"/>
    </source>
</evidence>
<reference evidence="2" key="1">
    <citation type="journal article" date="2013" name="Genome Biol.">
        <title>Reference genomes and transcriptomes of Nicotiana sylvestris and Nicotiana tomentosiformis.</title>
        <authorList>
            <person name="Sierro N."/>
            <person name="Battey J.N."/>
            <person name="Ouadi S."/>
            <person name="Bovet L."/>
            <person name="Goepfert S."/>
            <person name="Bakaher N."/>
            <person name="Peitsch M.C."/>
            <person name="Ivanov N.V."/>
        </authorList>
    </citation>
    <scope>NUCLEOTIDE SEQUENCE [LARGE SCALE GENOMIC DNA]</scope>
</reference>
<feature type="compositionally biased region" description="Basic and acidic residues" evidence="1">
    <location>
        <begin position="159"/>
        <end position="168"/>
    </location>
</feature>
<accession>A0A1U7YYF7</accession>
<name>A0A1U7YYF7_NICSY</name>
<dbReference type="RefSeq" id="XP_009804184.1">
    <property type="nucleotide sequence ID" value="XM_009805882.1"/>
</dbReference>
<evidence type="ECO:0000313" key="3">
    <source>
        <dbReference type="RefSeq" id="XP_009804184.1"/>
    </source>
</evidence>
<feature type="compositionally biased region" description="Basic and acidic residues" evidence="1">
    <location>
        <begin position="121"/>
        <end position="150"/>
    </location>
</feature>
<proteinExistence type="predicted"/>
<dbReference type="Proteomes" id="UP000189701">
    <property type="component" value="Unplaced"/>
</dbReference>
<feature type="region of interest" description="Disordered" evidence="1">
    <location>
        <begin position="116"/>
        <end position="186"/>
    </location>
</feature>
<organism evidence="2 3">
    <name type="scientific">Nicotiana sylvestris</name>
    <name type="common">Wood tobacco</name>
    <name type="synonym">South American tobacco</name>
    <dbReference type="NCBI Taxonomy" id="4096"/>
    <lineage>
        <taxon>Eukaryota</taxon>
        <taxon>Viridiplantae</taxon>
        <taxon>Streptophyta</taxon>
        <taxon>Embryophyta</taxon>
        <taxon>Tracheophyta</taxon>
        <taxon>Spermatophyta</taxon>
        <taxon>Magnoliopsida</taxon>
        <taxon>eudicotyledons</taxon>
        <taxon>Gunneridae</taxon>
        <taxon>Pentapetalae</taxon>
        <taxon>asterids</taxon>
        <taxon>lamiids</taxon>
        <taxon>Solanales</taxon>
        <taxon>Solanaceae</taxon>
        <taxon>Nicotianoideae</taxon>
        <taxon>Nicotianeae</taxon>
        <taxon>Nicotiana</taxon>
    </lineage>
</organism>
<gene>
    <name evidence="3" type="primary">LOC104249453</name>
</gene>
<dbReference type="AlphaFoldDB" id="A0A1U7YYF7"/>
<dbReference type="OrthoDB" id="10276956at2759"/>